<gene>
    <name evidence="14" type="primary">tmung</name>
    <name evidence="13" type="ORF">Maut_02147</name>
    <name evidence="14" type="ORF">MTAT_19200</name>
</gene>
<evidence type="ECO:0000256" key="1">
    <source>
        <dbReference type="ARBA" id="ARBA00001400"/>
    </source>
</evidence>
<dbReference type="RefSeq" id="WP_081328578.1">
    <property type="nucleotide sequence ID" value="NZ_CP017019.1"/>
</dbReference>
<protein>
    <recommendedName>
        <fullName evidence="4">Type-4 uracil-DNA glycosylase</fullName>
        <ecNumber evidence="3">3.2.2.27</ecNumber>
    </recommendedName>
</protein>
<dbReference type="EMBL" id="VCDX01000006">
    <property type="protein sequence ID" value="TYL12678.1"/>
    <property type="molecule type" value="Genomic_DNA"/>
</dbReference>
<dbReference type="EMBL" id="CP017019">
    <property type="protein sequence ID" value="AOQ24577.1"/>
    <property type="molecule type" value="Genomic_DNA"/>
</dbReference>
<sequence>MPSLLLPGLKECQRCHLYQGATQVVPGDGTVLSSIVFVGEGPGREEDEQGKPFVGRAGQLLNKILADIGVQRQRIYITNTVKCRPPNNRTPFPKELEACSYWLDKELNLIRPKVVVALGSTAFSYFGGRNITRCRGQQIRIKDFILIPTFHPAYLLRNRRSAIYYKVVADILRAFKIIGDVAYDC</sequence>
<evidence type="ECO:0000313" key="13">
    <source>
        <dbReference type="EMBL" id="AOQ24577.1"/>
    </source>
</evidence>
<evidence type="ECO:0000256" key="11">
    <source>
        <dbReference type="ARBA" id="ARBA00023204"/>
    </source>
</evidence>
<dbReference type="SMART" id="SM00986">
    <property type="entry name" value="UDG"/>
    <property type="match status" value="1"/>
</dbReference>
<evidence type="ECO:0000256" key="9">
    <source>
        <dbReference type="ARBA" id="ARBA00023004"/>
    </source>
</evidence>
<dbReference type="PANTHER" id="PTHR33693">
    <property type="entry name" value="TYPE-5 URACIL-DNA GLYCOSYLASE"/>
    <property type="match status" value="1"/>
</dbReference>
<keyword evidence="9" id="KW-0408">Iron</keyword>
<dbReference type="InterPro" id="IPR036895">
    <property type="entry name" value="Uracil-DNA_glycosylase-like_sf"/>
</dbReference>
<dbReference type="InterPro" id="IPR005122">
    <property type="entry name" value="Uracil-DNA_glycosylase-like"/>
</dbReference>
<evidence type="ECO:0000256" key="10">
    <source>
        <dbReference type="ARBA" id="ARBA00023014"/>
    </source>
</evidence>
<proteinExistence type="inferred from homology"/>
<dbReference type="GO" id="GO:0006281">
    <property type="term" value="P:DNA repair"/>
    <property type="evidence" value="ECO:0007669"/>
    <property type="project" value="UniProtKB-KW"/>
</dbReference>
<keyword evidence="16" id="KW-1185">Reference proteome</keyword>
<feature type="domain" description="Uracil-DNA glycosylase-like" evidence="12">
    <location>
        <begin position="26"/>
        <end position="173"/>
    </location>
</feature>
<dbReference type="InterPro" id="IPR051536">
    <property type="entry name" value="UDG_Type-4/5"/>
</dbReference>
<dbReference type="NCBIfam" id="TIGR00758">
    <property type="entry name" value="UDG_fam4"/>
    <property type="match status" value="1"/>
</dbReference>
<keyword evidence="8 14" id="KW-0378">Hydrolase</keyword>
<dbReference type="Proteomes" id="UP000322283">
    <property type="component" value="Unassembled WGS sequence"/>
</dbReference>
<evidence type="ECO:0000256" key="8">
    <source>
        <dbReference type="ARBA" id="ARBA00022801"/>
    </source>
</evidence>
<evidence type="ECO:0000256" key="7">
    <source>
        <dbReference type="ARBA" id="ARBA00022763"/>
    </source>
</evidence>
<reference evidence="14 16" key="2">
    <citation type="submission" date="2019-05" db="EMBL/GenBank/DDBJ databases">
        <title>Genome sequence of Moorella thermoacetica ATCC 33924.</title>
        <authorList>
            <person name="Poehlein A."/>
            <person name="Bengelsdorf F.R."/>
            <person name="Duerre P."/>
            <person name="Daniel R."/>
        </authorList>
    </citation>
    <scope>NUCLEOTIDE SEQUENCE [LARGE SCALE GENOMIC DNA]</scope>
    <source>
        <strain evidence="14 16">ATCC 33924</strain>
    </source>
</reference>
<evidence type="ECO:0000256" key="2">
    <source>
        <dbReference type="ARBA" id="ARBA00006521"/>
    </source>
</evidence>
<evidence type="ECO:0000256" key="6">
    <source>
        <dbReference type="ARBA" id="ARBA00022723"/>
    </source>
</evidence>
<keyword evidence="11" id="KW-0234">DNA repair</keyword>
<evidence type="ECO:0000256" key="4">
    <source>
        <dbReference type="ARBA" id="ARBA00019403"/>
    </source>
</evidence>
<evidence type="ECO:0000256" key="3">
    <source>
        <dbReference type="ARBA" id="ARBA00012030"/>
    </source>
</evidence>
<dbReference type="GO" id="GO:0046872">
    <property type="term" value="F:metal ion binding"/>
    <property type="evidence" value="ECO:0007669"/>
    <property type="project" value="UniProtKB-KW"/>
</dbReference>
<evidence type="ECO:0000259" key="12">
    <source>
        <dbReference type="SMART" id="SM00986"/>
    </source>
</evidence>
<evidence type="ECO:0000313" key="16">
    <source>
        <dbReference type="Proteomes" id="UP000322283"/>
    </source>
</evidence>
<accession>A0AAC9HIJ3</accession>
<dbReference type="AlphaFoldDB" id="A0AAC9HIJ3"/>
<reference evidence="13 15" key="1">
    <citation type="submission" date="2016-08" db="EMBL/GenBank/DDBJ databases">
        <title>Moorella thermoacetica DSM 103132.</title>
        <authorList>
            <person name="Jendresen C.B."/>
            <person name="Redl S.M."/>
            <person name="Jensen T.O."/>
            <person name="Nielsen A.T."/>
        </authorList>
    </citation>
    <scope>NUCLEOTIDE SEQUENCE [LARGE SCALE GENOMIC DNA]</scope>
    <source>
        <strain evidence="13 15">DSM 103132</strain>
    </source>
</reference>
<organism evidence="13 15">
    <name type="scientific">Neomoorella thermoacetica</name>
    <name type="common">Clostridium thermoaceticum</name>
    <dbReference type="NCBI Taxonomy" id="1525"/>
    <lineage>
        <taxon>Bacteria</taxon>
        <taxon>Bacillati</taxon>
        <taxon>Bacillota</taxon>
        <taxon>Clostridia</taxon>
        <taxon>Neomoorellales</taxon>
        <taxon>Neomoorellaceae</taxon>
        <taxon>Neomoorella</taxon>
    </lineage>
</organism>
<evidence type="ECO:0000313" key="14">
    <source>
        <dbReference type="EMBL" id="TYL12678.1"/>
    </source>
</evidence>
<keyword evidence="14" id="KW-0326">Glycosidase</keyword>
<keyword evidence="5" id="KW-0004">4Fe-4S</keyword>
<dbReference type="Gene3D" id="3.40.470.10">
    <property type="entry name" value="Uracil-DNA glycosylase-like domain"/>
    <property type="match status" value="1"/>
</dbReference>
<dbReference type="PANTHER" id="PTHR33693:SF1">
    <property type="entry name" value="TYPE-4 URACIL-DNA GLYCOSYLASE"/>
    <property type="match status" value="1"/>
</dbReference>
<keyword evidence="6" id="KW-0479">Metal-binding</keyword>
<dbReference type="SUPFAM" id="SSF52141">
    <property type="entry name" value="Uracil-DNA glycosylase-like"/>
    <property type="match status" value="1"/>
</dbReference>
<dbReference type="Pfam" id="PF03167">
    <property type="entry name" value="UDG"/>
    <property type="match status" value="1"/>
</dbReference>
<dbReference type="GO" id="GO:0051539">
    <property type="term" value="F:4 iron, 4 sulfur cluster binding"/>
    <property type="evidence" value="ECO:0007669"/>
    <property type="project" value="UniProtKB-KW"/>
</dbReference>
<comment type="catalytic activity">
    <reaction evidence="1">
        <text>Hydrolyzes single-stranded DNA or mismatched double-stranded DNA and polynucleotides, releasing free uracil.</text>
        <dbReference type="EC" id="3.2.2.27"/>
    </reaction>
</comment>
<dbReference type="GO" id="GO:0004844">
    <property type="term" value="F:uracil DNA N-glycosylase activity"/>
    <property type="evidence" value="ECO:0007669"/>
    <property type="project" value="UniProtKB-EC"/>
</dbReference>
<dbReference type="CDD" id="cd10030">
    <property type="entry name" value="UDG-F4_TTUDGA_SPO1dp_like"/>
    <property type="match status" value="1"/>
</dbReference>
<dbReference type="Proteomes" id="UP000094598">
    <property type="component" value="Chromosome"/>
</dbReference>
<evidence type="ECO:0000256" key="5">
    <source>
        <dbReference type="ARBA" id="ARBA00022485"/>
    </source>
</evidence>
<evidence type="ECO:0000313" key="15">
    <source>
        <dbReference type="Proteomes" id="UP000094598"/>
    </source>
</evidence>
<name>A0AAC9HIJ3_NEOTH</name>
<keyword evidence="10" id="KW-0411">Iron-sulfur</keyword>
<dbReference type="InterPro" id="IPR005273">
    <property type="entry name" value="Ura-DNA_glyco_family4"/>
</dbReference>
<dbReference type="SMART" id="SM00987">
    <property type="entry name" value="UreE_C"/>
    <property type="match status" value="1"/>
</dbReference>
<keyword evidence="7" id="KW-0227">DNA damage</keyword>
<dbReference type="EC" id="3.2.2.27" evidence="3"/>
<comment type="similarity">
    <text evidence="2">Belongs to the uracil-DNA glycosylase (UDG) superfamily. Type 4 (UDGa) family.</text>
</comment>